<organism evidence="2 3">
    <name type="scientific">Mya arenaria</name>
    <name type="common">Soft-shell clam</name>
    <dbReference type="NCBI Taxonomy" id="6604"/>
    <lineage>
        <taxon>Eukaryota</taxon>
        <taxon>Metazoa</taxon>
        <taxon>Spiralia</taxon>
        <taxon>Lophotrochozoa</taxon>
        <taxon>Mollusca</taxon>
        <taxon>Bivalvia</taxon>
        <taxon>Autobranchia</taxon>
        <taxon>Heteroconchia</taxon>
        <taxon>Euheterodonta</taxon>
        <taxon>Imparidentia</taxon>
        <taxon>Neoheterodontei</taxon>
        <taxon>Myida</taxon>
        <taxon>Myoidea</taxon>
        <taxon>Myidae</taxon>
        <taxon>Mya</taxon>
    </lineage>
</organism>
<feature type="region of interest" description="Disordered" evidence="1">
    <location>
        <begin position="109"/>
        <end position="144"/>
    </location>
</feature>
<name>A0ABY7EAJ2_MYAAR</name>
<gene>
    <name evidence="2" type="ORF">MAR_021186</name>
</gene>
<proteinExistence type="predicted"/>
<keyword evidence="3" id="KW-1185">Reference proteome</keyword>
<evidence type="ECO:0000256" key="1">
    <source>
        <dbReference type="SAM" id="MobiDB-lite"/>
    </source>
</evidence>
<reference evidence="2" key="1">
    <citation type="submission" date="2022-11" db="EMBL/GenBank/DDBJ databases">
        <title>Centuries of genome instability and evolution in soft-shell clam transmissible cancer (bioRxiv).</title>
        <authorList>
            <person name="Hart S.F.M."/>
            <person name="Yonemitsu M.A."/>
            <person name="Giersch R.M."/>
            <person name="Beal B.F."/>
            <person name="Arriagada G."/>
            <person name="Davis B.W."/>
            <person name="Ostrander E.A."/>
            <person name="Goff S.P."/>
            <person name="Metzger M.J."/>
        </authorList>
    </citation>
    <scope>NUCLEOTIDE SEQUENCE</scope>
    <source>
        <strain evidence="2">MELC-2E11</strain>
        <tissue evidence="2">Siphon/mantle</tissue>
    </source>
</reference>
<dbReference type="Proteomes" id="UP001164746">
    <property type="component" value="Chromosome 5"/>
</dbReference>
<accession>A0ABY7EAJ2</accession>
<evidence type="ECO:0000313" key="3">
    <source>
        <dbReference type="Proteomes" id="UP001164746"/>
    </source>
</evidence>
<evidence type="ECO:0000313" key="2">
    <source>
        <dbReference type="EMBL" id="WAR05817.1"/>
    </source>
</evidence>
<dbReference type="EMBL" id="CP111016">
    <property type="protein sequence ID" value="WAR05817.1"/>
    <property type="molecule type" value="Genomic_DNA"/>
</dbReference>
<sequence>MAAPRRVSYQMDTCLFTADADRLVGIESQSPSSQKKTKYLILNVDPSTAYRQCLKQNNPKKYKAYLDEQKIRSKAYRDEVKSDQEKLQALREKAKLRQKKFREKIKRECIDNNCAKPSTPGQDNSTSKGPRTRAESVNQRQKWR</sequence>
<feature type="compositionally biased region" description="Polar residues" evidence="1">
    <location>
        <begin position="115"/>
        <end position="144"/>
    </location>
</feature>
<protein>
    <submittedName>
        <fullName evidence="2">Uncharacterized protein</fullName>
    </submittedName>
</protein>